<dbReference type="Gene3D" id="3.40.640.10">
    <property type="entry name" value="Type I PLP-dependent aspartate aminotransferase-like (Major domain)"/>
    <property type="match status" value="1"/>
</dbReference>
<feature type="domain" description="Aminotransferase class I/classII large" evidence="11">
    <location>
        <begin position="219"/>
        <end position="556"/>
    </location>
</feature>
<dbReference type="EMBL" id="JAACLJ010000004">
    <property type="protein sequence ID" value="KAF4587697.1"/>
    <property type="molecule type" value="Genomic_DNA"/>
</dbReference>
<dbReference type="Proteomes" id="UP000562929">
    <property type="component" value="Unassembled WGS sequence"/>
</dbReference>
<dbReference type="InterPro" id="IPR004839">
    <property type="entry name" value="Aminotransferase_I/II_large"/>
</dbReference>
<evidence type="ECO:0000256" key="2">
    <source>
        <dbReference type="ARBA" id="ARBA00004496"/>
    </source>
</evidence>
<dbReference type="GO" id="GO:0008793">
    <property type="term" value="F:aromatic-amino-acid transaminase activity"/>
    <property type="evidence" value="ECO:0007669"/>
    <property type="project" value="TreeGrafter"/>
</dbReference>
<dbReference type="OrthoDB" id="691673at2759"/>
<evidence type="ECO:0000256" key="7">
    <source>
        <dbReference type="ARBA" id="ARBA00022898"/>
    </source>
</evidence>
<gene>
    <name evidence="12" type="ORF">GQ602_004390</name>
</gene>
<dbReference type="InterPro" id="IPR015424">
    <property type="entry name" value="PyrdxlP-dep_Trfase"/>
</dbReference>
<evidence type="ECO:0000313" key="13">
    <source>
        <dbReference type="Proteomes" id="UP000562929"/>
    </source>
</evidence>
<evidence type="ECO:0000256" key="10">
    <source>
        <dbReference type="SAM" id="MobiDB-lite"/>
    </source>
</evidence>
<dbReference type="PANTHER" id="PTHR42790">
    <property type="entry name" value="AMINOTRANSFERASE"/>
    <property type="match status" value="1"/>
</dbReference>
<feature type="compositionally biased region" description="Low complexity" evidence="10">
    <location>
        <begin position="38"/>
        <end position="47"/>
    </location>
</feature>
<evidence type="ECO:0000256" key="3">
    <source>
        <dbReference type="ARBA" id="ARBA00007441"/>
    </source>
</evidence>
<evidence type="ECO:0000256" key="9">
    <source>
        <dbReference type="ARBA" id="ARBA00067014"/>
    </source>
</evidence>
<dbReference type="EC" id="2.6.1.57" evidence="9"/>
<keyword evidence="13" id="KW-1185">Reference proteome</keyword>
<evidence type="ECO:0000256" key="1">
    <source>
        <dbReference type="ARBA" id="ARBA00001933"/>
    </source>
</evidence>
<dbReference type="SUPFAM" id="SSF53383">
    <property type="entry name" value="PLP-dependent transferases"/>
    <property type="match status" value="1"/>
</dbReference>
<evidence type="ECO:0000256" key="8">
    <source>
        <dbReference type="ARBA" id="ARBA00051993"/>
    </source>
</evidence>
<keyword evidence="6 12" id="KW-0808">Transferase</keyword>
<dbReference type="GO" id="GO:0019878">
    <property type="term" value="P:lysine biosynthetic process via aminoadipic acid"/>
    <property type="evidence" value="ECO:0007669"/>
    <property type="project" value="TreeGrafter"/>
</dbReference>
<dbReference type="FunFam" id="3.40.640.10:FF:000074">
    <property type="entry name" value="Aromatic amino acid aminotransferase"/>
    <property type="match status" value="1"/>
</dbReference>
<feature type="region of interest" description="Disordered" evidence="10">
    <location>
        <begin position="29"/>
        <end position="55"/>
    </location>
</feature>
<evidence type="ECO:0000256" key="4">
    <source>
        <dbReference type="ARBA" id="ARBA00022490"/>
    </source>
</evidence>
<dbReference type="GO" id="GO:0006571">
    <property type="term" value="P:tyrosine biosynthetic process"/>
    <property type="evidence" value="ECO:0007669"/>
    <property type="project" value="TreeGrafter"/>
</dbReference>
<dbReference type="AlphaFoldDB" id="A0A8H4Q6Q9"/>
<comment type="cofactor">
    <cofactor evidence="1">
        <name>pyridoxal 5'-phosphate</name>
        <dbReference type="ChEBI" id="CHEBI:597326"/>
    </cofactor>
</comment>
<comment type="subcellular location">
    <subcellularLocation>
        <location evidence="2">Cytoplasm</location>
    </subcellularLocation>
</comment>
<evidence type="ECO:0000256" key="5">
    <source>
        <dbReference type="ARBA" id="ARBA00022576"/>
    </source>
</evidence>
<evidence type="ECO:0000313" key="12">
    <source>
        <dbReference type="EMBL" id="KAF4587697.1"/>
    </source>
</evidence>
<protein>
    <recommendedName>
        <fullName evidence="9">aromatic-amino-acid transaminase</fullName>
        <ecNumber evidence="9">2.6.1.57</ecNumber>
    </recommendedName>
</protein>
<organism evidence="12 13">
    <name type="scientific">Ophiocordyceps camponoti-floridani</name>
    <dbReference type="NCBI Taxonomy" id="2030778"/>
    <lineage>
        <taxon>Eukaryota</taxon>
        <taxon>Fungi</taxon>
        <taxon>Dikarya</taxon>
        <taxon>Ascomycota</taxon>
        <taxon>Pezizomycotina</taxon>
        <taxon>Sordariomycetes</taxon>
        <taxon>Hypocreomycetidae</taxon>
        <taxon>Hypocreales</taxon>
        <taxon>Ophiocordycipitaceae</taxon>
        <taxon>Ophiocordyceps</taxon>
    </lineage>
</organism>
<keyword evidence="4" id="KW-0963">Cytoplasm</keyword>
<dbReference type="CDD" id="cd00609">
    <property type="entry name" value="AAT_like"/>
    <property type="match status" value="1"/>
</dbReference>
<comment type="caution">
    <text evidence="12">The sequence shown here is derived from an EMBL/GenBank/DDBJ whole genome shotgun (WGS) entry which is preliminary data.</text>
</comment>
<reference evidence="12 13" key="1">
    <citation type="journal article" date="2020" name="G3 (Bethesda)">
        <title>Genetic Underpinnings of Host Manipulation by Ophiocordyceps as Revealed by Comparative Transcriptomics.</title>
        <authorList>
            <person name="Will I."/>
            <person name="Das B."/>
            <person name="Trinh T."/>
            <person name="Brachmann A."/>
            <person name="Ohm R.A."/>
            <person name="de Bekker C."/>
        </authorList>
    </citation>
    <scope>NUCLEOTIDE SEQUENCE [LARGE SCALE GENOMIC DNA]</scope>
    <source>
        <strain evidence="12 13">EC05</strain>
    </source>
</reference>
<dbReference type="PANTHER" id="PTHR42790:SF21">
    <property type="entry name" value="AROMATIC_AMINOADIPATE AMINOTRANSFERASE 1"/>
    <property type="match status" value="1"/>
</dbReference>
<dbReference type="GO" id="GO:0005737">
    <property type="term" value="C:cytoplasm"/>
    <property type="evidence" value="ECO:0007669"/>
    <property type="project" value="UniProtKB-SubCell"/>
</dbReference>
<keyword evidence="5 12" id="KW-0032">Aminotransferase</keyword>
<sequence length="567" mass="63157">MLPVVARAAARRSRLRHSAIGLRWLQHGASPHDGLSNPEAAPAASPARLERKQESAAMDDVLARRLRAGRLVAGVAAASHSDMFKGSQAGKPKARRWDDHLTRESLDRQPCSLKQAARFLKKPGLVSLGGGLPSSELFPFAELAFRVPVAPDFSEKDTVEKGQTLTIGKYDVRDGDATYDLSIALNYGQSTGSAQMLRFLTEHTEIVCKPPYADWRICQTIGSTGALEQALRMFCDRDRGDSVLTEEFSFSTALETMTPLGIKTFGCAVDSEGLIPEAMDQLLDSWDRKARGARKPHLLYTVPCGQNPTGATQGSQRRRDIYRVAQKHDMYILEDDPYYFLQMQPYTGRDSPEAPAPRSIQDFLSSLLPSLVSIDVDGRVMRLDSLSKVLVPGSRLGWVVASEQVIERYQRHAEVASQGPAGFSQVILHKLLDDAWGHEGYFRWLMNLRLEYTKKRNALLAACEDELPRDIVSWHPPSAGMFMWLRVDYERHPRAGKRSVDQIEEDIFQACIEGGVLVARGSWFQADKEKALPGLYFRTTYAASSPEAMKEAIKRFGKAVRESFGRA</sequence>
<comment type="similarity">
    <text evidence="3">Belongs to the class-I pyridoxal-phosphate-dependent aminotransferase family.</text>
</comment>
<comment type="catalytic activity">
    <reaction evidence="8">
        <text>an aromatic L-alpha-amino acid + 2-oxoglutarate = an aromatic oxo-acid + L-glutamate</text>
        <dbReference type="Rhea" id="RHEA:17533"/>
        <dbReference type="ChEBI" id="CHEBI:16810"/>
        <dbReference type="ChEBI" id="CHEBI:29985"/>
        <dbReference type="ChEBI" id="CHEBI:73309"/>
        <dbReference type="ChEBI" id="CHEBI:84824"/>
        <dbReference type="EC" id="2.6.1.57"/>
    </reaction>
</comment>
<accession>A0A8H4Q6Q9</accession>
<proteinExistence type="inferred from homology"/>
<name>A0A8H4Q6Q9_9HYPO</name>
<dbReference type="GO" id="GO:0047536">
    <property type="term" value="F:2-aminoadipate transaminase activity"/>
    <property type="evidence" value="ECO:0007669"/>
    <property type="project" value="TreeGrafter"/>
</dbReference>
<keyword evidence="7" id="KW-0663">Pyridoxal phosphate</keyword>
<evidence type="ECO:0000256" key="6">
    <source>
        <dbReference type="ARBA" id="ARBA00022679"/>
    </source>
</evidence>
<dbReference type="Pfam" id="PF00155">
    <property type="entry name" value="Aminotran_1_2"/>
    <property type="match status" value="1"/>
</dbReference>
<dbReference type="GO" id="GO:0030170">
    <property type="term" value="F:pyridoxal phosphate binding"/>
    <property type="evidence" value="ECO:0007669"/>
    <property type="project" value="InterPro"/>
</dbReference>
<dbReference type="GO" id="GO:0009074">
    <property type="term" value="P:aromatic amino acid family catabolic process"/>
    <property type="evidence" value="ECO:0007669"/>
    <property type="project" value="TreeGrafter"/>
</dbReference>
<dbReference type="InterPro" id="IPR015421">
    <property type="entry name" value="PyrdxlP-dep_Trfase_major"/>
</dbReference>
<dbReference type="InterPro" id="IPR050859">
    <property type="entry name" value="Class-I_PLP-dep_aminotransf"/>
</dbReference>
<evidence type="ECO:0000259" key="11">
    <source>
        <dbReference type="Pfam" id="PF00155"/>
    </source>
</evidence>